<keyword evidence="1" id="KW-1133">Transmembrane helix</keyword>
<feature type="transmembrane region" description="Helical" evidence="1">
    <location>
        <begin position="6"/>
        <end position="23"/>
    </location>
</feature>
<name>J9GW69_9ZZZZ</name>
<evidence type="ECO:0000256" key="1">
    <source>
        <dbReference type="SAM" id="Phobius"/>
    </source>
</evidence>
<gene>
    <name evidence="2" type="ORF">EVA_07026</name>
</gene>
<dbReference type="EMBL" id="AMCI01001659">
    <property type="protein sequence ID" value="EJX04860.1"/>
    <property type="molecule type" value="Genomic_DNA"/>
</dbReference>
<keyword evidence="1" id="KW-0472">Membrane</keyword>
<comment type="caution">
    <text evidence="2">The sequence shown here is derived from an EMBL/GenBank/DDBJ whole genome shotgun (WGS) entry which is preliminary data.</text>
</comment>
<reference evidence="2" key="1">
    <citation type="journal article" date="2012" name="PLoS ONE">
        <title>Gene sets for utilization of primary and secondary nutrition supplies in the distal gut of endangered iberian lynx.</title>
        <authorList>
            <person name="Alcaide M."/>
            <person name="Messina E."/>
            <person name="Richter M."/>
            <person name="Bargiela R."/>
            <person name="Peplies J."/>
            <person name="Huws S.A."/>
            <person name="Newbold C.J."/>
            <person name="Golyshin P.N."/>
            <person name="Simon M.A."/>
            <person name="Lopez G."/>
            <person name="Yakimov M.M."/>
            <person name="Ferrer M."/>
        </authorList>
    </citation>
    <scope>NUCLEOTIDE SEQUENCE</scope>
</reference>
<accession>J9GW69</accession>
<proteinExistence type="predicted"/>
<evidence type="ECO:0008006" key="3">
    <source>
        <dbReference type="Google" id="ProtNLM"/>
    </source>
</evidence>
<keyword evidence="1" id="KW-0812">Transmembrane</keyword>
<sequence length="121" mass="13688">MVGNGILAFAVFAVICIFLYMSFRFQREVDKLQTYDGDYAIELSRDFAGEHLALYLNDSLLLQRTLPDSILTLHIHRFAEENVLMVVDVQTDRATSFNLSPDGGRVKVGKQGNEICVEESR</sequence>
<evidence type="ECO:0000313" key="2">
    <source>
        <dbReference type="EMBL" id="EJX04860.1"/>
    </source>
</evidence>
<protein>
    <recommendedName>
        <fullName evidence="3">Transmembrane protein</fullName>
    </recommendedName>
</protein>
<organism evidence="2">
    <name type="scientific">gut metagenome</name>
    <dbReference type="NCBI Taxonomy" id="749906"/>
    <lineage>
        <taxon>unclassified sequences</taxon>
        <taxon>metagenomes</taxon>
        <taxon>organismal metagenomes</taxon>
    </lineage>
</organism>
<dbReference type="AlphaFoldDB" id="J9GW69"/>